<dbReference type="InterPro" id="IPR003599">
    <property type="entry name" value="Ig_sub"/>
</dbReference>
<evidence type="ECO:0000256" key="2">
    <source>
        <dbReference type="SAM" id="SignalP"/>
    </source>
</evidence>
<name>A0AAD7RAG5_9TELE</name>
<keyword evidence="1" id="KW-1133">Transmembrane helix</keyword>
<keyword evidence="5" id="KW-1185">Reference proteome</keyword>
<evidence type="ECO:0000313" key="4">
    <source>
        <dbReference type="EMBL" id="KAJ8371546.1"/>
    </source>
</evidence>
<keyword evidence="1" id="KW-0812">Transmembrane</keyword>
<evidence type="ECO:0000256" key="1">
    <source>
        <dbReference type="SAM" id="Phobius"/>
    </source>
</evidence>
<dbReference type="InterPro" id="IPR036179">
    <property type="entry name" value="Ig-like_dom_sf"/>
</dbReference>
<dbReference type="InterPro" id="IPR007110">
    <property type="entry name" value="Ig-like_dom"/>
</dbReference>
<keyword evidence="1" id="KW-0472">Membrane</keyword>
<organism evidence="4 5">
    <name type="scientific">Aldrovandia affinis</name>
    <dbReference type="NCBI Taxonomy" id="143900"/>
    <lineage>
        <taxon>Eukaryota</taxon>
        <taxon>Metazoa</taxon>
        <taxon>Chordata</taxon>
        <taxon>Craniata</taxon>
        <taxon>Vertebrata</taxon>
        <taxon>Euteleostomi</taxon>
        <taxon>Actinopterygii</taxon>
        <taxon>Neopterygii</taxon>
        <taxon>Teleostei</taxon>
        <taxon>Notacanthiformes</taxon>
        <taxon>Halosauridae</taxon>
        <taxon>Aldrovandia</taxon>
    </lineage>
</organism>
<proteinExistence type="predicted"/>
<reference evidence="4" key="1">
    <citation type="journal article" date="2023" name="Science">
        <title>Genome structures resolve the early diversification of teleost fishes.</title>
        <authorList>
            <person name="Parey E."/>
            <person name="Louis A."/>
            <person name="Montfort J."/>
            <person name="Bouchez O."/>
            <person name="Roques C."/>
            <person name="Iampietro C."/>
            <person name="Lluch J."/>
            <person name="Castinel A."/>
            <person name="Donnadieu C."/>
            <person name="Desvignes T."/>
            <person name="Floi Bucao C."/>
            <person name="Jouanno E."/>
            <person name="Wen M."/>
            <person name="Mejri S."/>
            <person name="Dirks R."/>
            <person name="Jansen H."/>
            <person name="Henkel C."/>
            <person name="Chen W.J."/>
            <person name="Zahm M."/>
            <person name="Cabau C."/>
            <person name="Klopp C."/>
            <person name="Thompson A.W."/>
            <person name="Robinson-Rechavi M."/>
            <person name="Braasch I."/>
            <person name="Lecointre G."/>
            <person name="Bobe J."/>
            <person name="Postlethwait J.H."/>
            <person name="Berthelot C."/>
            <person name="Roest Crollius H."/>
            <person name="Guiguen Y."/>
        </authorList>
    </citation>
    <scope>NUCLEOTIDE SEQUENCE</scope>
    <source>
        <strain evidence="4">NC1722</strain>
    </source>
</reference>
<dbReference type="Gene3D" id="2.60.40.10">
    <property type="entry name" value="Immunoglobulins"/>
    <property type="match status" value="2"/>
</dbReference>
<gene>
    <name evidence="4" type="ORF">AAFF_G00307470</name>
</gene>
<evidence type="ECO:0000313" key="5">
    <source>
        <dbReference type="Proteomes" id="UP001221898"/>
    </source>
</evidence>
<feature type="chain" id="PRO_5042237252" description="Ig-like domain-containing protein" evidence="2">
    <location>
        <begin position="26"/>
        <end position="319"/>
    </location>
</feature>
<dbReference type="SMART" id="SM00409">
    <property type="entry name" value="IG"/>
    <property type="match status" value="1"/>
</dbReference>
<dbReference type="InterPro" id="IPR013783">
    <property type="entry name" value="Ig-like_fold"/>
</dbReference>
<feature type="domain" description="Ig-like" evidence="3">
    <location>
        <begin position="20"/>
        <end position="107"/>
    </location>
</feature>
<sequence length="319" mass="35060">MIIIEAGLKLILLFLLSDLPSAVETEVKTMIVREGETVTLNSHLTELKTDSQILWSFDAGSSYIIGQLFSGQIKTEFAERFRDRLELDRQIGSLTISNLNTKDSGVYQIQTIISGKISLLKFKLTVYPPVSKPLIRNITQSLSANQSQSAGSKTCSVLCSVKNGREVTLSWQRGGETLNHTISPDLNTPLSLPLDILVYTASYSCVAKNPVSTQTVLLNTEEFCPQYPGPEQKRHNILTAVLISVVLFAIVIGLFFVRQLNSRESELEDDGQEAAMGDDVIYAEVRTGTLSKETKILGGTLSGLDSEAEESIVYAHVRT</sequence>
<dbReference type="EMBL" id="JAINUG010000446">
    <property type="protein sequence ID" value="KAJ8371546.1"/>
    <property type="molecule type" value="Genomic_DNA"/>
</dbReference>
<feature type="domain" description="Ig-like" evidence="3">
    <location>
        <begin position="133"/>
        <end position="217"/>
    </location>
</feature>
<dbReference type="PANTHER" id="PTHR21063:SF4">
    <property type="entry name" value="CD48 ANTIGEN-RELATED"/>
    <property type="match status" value="1"/>
</dbReference>
<dbReference type="Pfam" id="PF07686">
    <property type="entry name" value="V-set"/>
    <property type="match status" value="1"/>
</dbReference>
<dbReference type="InterPro" id="IPR013106">
    <property type="entry name" value="Ig_V-set"/>
</dbReference>
<dbReference type="PROSITE" id="PS50835">
    <property type="entry name" value="IG_LIKE"/>
    <property type="match status" value="2"/>
</dbReference>
<feature type="transmembrane region" description="Helical" evidence="1">
    <location>
        <begin position="237"/>
        <end position="257"/>
    </location>
</feature>
<evidence type="ECO:0000259" key="3">
    <source>
        <dbReference type="PROSITE" id="PS50835"/>
    </source>
</evidence>
<accession>A0AAD7RAG5</accession>
<feature type="signal peptide" evidence="2">
    <location>
        <begin position="1"/>
        <end position="25"/>
    </location>
</feature>
<keyword evidence="2" id="KW-0732">Signal</keyword>
<protein>
    <recommendedName>
        <fullName evidence="3">Ig-like domain-containing protein</fullName>
    </recommendedName>
</protein>
<dbReference type="SUPFAM" id="SSF48726">
    <property type="entry name" value="Immunoglobulin"/>
    <property type="match status" value="2"/>
</dbReference>
<dbReference type="Proteomes" id="UP001221898">
    <property type="component" value="Unassembled WGS sequence"/>
</dbReference>
<dbReference type="PANTHER" id="PTHR21063">
    <property type="entry name" value="LFA-3"/>
    <property type="match status" value="1"/>
</dbReference>
<comment type="caution">
    <text evidence="4">The sequence shown here is derived from an EMBL/GenBank/DDBJ whole genome shotgun (WGS) entry which is preliminary data.</text>
</comment>
<dbReference type="AlphaFoldDB" id="A0AAD7RAG5"/>